<dbReference type="AlphaFoldDB" id="A0A3S2VWK6"/>
<dbReference type="OrthoDB" id="6383742at2"/>
<evidence type="ECO:0000313" key="3">
    <source>
        <dbReference type="Proteomes" id="UP000282837"/>
    </source>
</evidence>
<dbReference type="PANTHER" id="PTHR43685:SF2">
    <property type="entry name" value="GLYCOSYLTRANSFERASE 2-LIKE DOMAIN-CONTAINING PROTEIN"/>
    <property type="match status" value="1"/>
</dbReference>
<evidence type="ECO:0000259" key="1">
    <source>
        <dbReference type="Pfam" id="PF00535"/>
    </source>
</evidence>
<proteinExistence type="predicted"/>
<name>A0A3S2VWK6_9SPHN</name>
<dbReference type="InterPro" id="IPR001173">
    <property type="entry name" value="Glyco_trans_2-like"/>
</dbReference>
<dbReference type="SUPFAM" id="SSF53448">
    <property type="entry name" value="Nucleotide-diphospho-sugar transferases"/>
    <property type="match status" value="1"/>
</dbReference>
<dbReference type="InterPro" id="IPR050834">
    <property type="entry name" value="Glycosyltransf_2"/>
</dbReference>
<gene>
    <name evidence="2" type="ORF">EOE18_00775</name>
</gene>
<dbReference type="InterPro" id="IPR029044">
    <property type="entry name" value="Nucleotide-diphossugar_trans"/>
</dbReference>
<dbReference type="PANTHER" id="PTHR43685">
    <property type="entry name" value="GLYCOSYLTRANSFERASE"/>
    <property type="match status" value="1"/>
</dbReference>
<feature type="domain" description="Glycosyltransferase 2-like" evidence="1">
    <location>
        <begin position="30"/>
        <end position="166"/>
    </location>
</feature>
<dbReference type="Gene3D" id="3.90.550.10">
    <property type="entry name" value="Spore Coat Polysaccharide Biosynthesis Protein SpsA, Chain A"/>
    <property type="match status" value="1"/>
</dbReference>
<keyword evidence="3" id="KW-1185">Reference proteome</keyword>
<dbReference type="GO" id="GO:0016740">
    <property type="term" value="F:transferase activity"/>
    <property type="evidence" value="ECO:0007669"/>
    <property type="project" value="UniProtKB-KW"/>
</dbReference>
<comment type="caution">
    <text evidence="2">The sequence shown here is derived from an EMBL/GenBank/DDBJ whole genome shotgun (WGS) entry which is preliminary data.</text>
</comment>
<sequence length="333" mass="35924">MGMMDLSFDLNALAYEEVKLTALGANPRFSVILPLRNHAATVADAIASAQAQSLAEFELIVVDAGADDGSMAIVEAAAALDPRITIIAAKVDSLSAARNAAAAIAKAPLIAFMEGDVIWTKDKLARHFALHRVQPQMAASYARIGVHKGTATLQETSGAAANWRASSLRMVDVLGAYPVRRIGNLVIRQDWFRRVGGLDQTLFYAGDQDLVARVVEAGGLVQGVDATLVARPASMREDTPEAQNIYANWLEIARRYLPQGPQSAELEALCCRTAARHALRMGESPVVALNFIRRGLRLDKSAFMDAPMRTLSLILCTLASFALPSVLRRKIFA</sequence>
<keyword evidence="2" id="KW-0808">Transferase</keyword>
<organism evidence="2 3">
    <name type="scientific">Novosphingobium umbonatum</name>
    <dbReference type="NCBI Taxonomy" id="1908524"/>
    <lineage>
        <taxon>Bacteria</taxon>
        <taxon>Pseudomonadati</taxon>
        <taxon>Pseudomonadota</taxon>
        <taxon>Alphaproteobacteria</taxon>
        <taxon>Sphingomonadales</taxon>
        <taxon>Sphingomonadaceae</taxon>
        <taxon>Novosphingobium</taxon>
    </lineage>
</organism>
<dbReference type="CDD" id="cd00761">
    <property type="entry name" value="Glyco_tranf_GTA_type"/>
    <property type="match status" value="1"/>
</dbReference>
<dbReference type="Proteomes" id="UP000282837">
    <property type="component" value="Unassembled WGS sequence"/>
</dbReference>
<evidence type="ECO:0000313" key="2">
    <source>
        <dbReference type="EMBL" id="RVU07657.1"/>
    </source>
</evidence>
<dbReference type="EMBL" id="SACO01000001">
    <property type="protein sequence ID" value="RVU07657.1"/>
    <property type="molecule type" value="Genomic_DNA"/>
</dbReference>
<dbReference type="Pfam" id="PF00535">
    <property type="entry name" value="Glycos_transf_2"/>
    <property type="match status" value="1"/>
</dbReference>
<reference evidence="2 3" key="1">
    <citation type="submission" date="2019-01" db="EMBL/GenBank/DDBJ databases">
        <authorList>
            <person name="Chen W.-M."/>
        </authorList>
    </citation>
    <scope>NUCLEOTIDE SEQUENCE [LARGE SCALE GENOMIC DNA]</scope>
    <source>
        <strain evidence="2 3">FSY-9</strain>
    </source>
</reference>
<protein>
    <submittedName>
        <fullName evidence="2">Glycosyltransferase family 2 protein</fullName>
    </submittedName>
</protein>
<accession>A0A3S2VWK6</accession>